<comment type="similarity">
    <text evidence="2">Belongs to the aldo/keto reductase family. Aldo/keto reductase 2 subfamily.</text>
</comment>
<sequence>MSSQPPTTTTTTNTPTPKLNIYRPLSPHAGIRVSPICLGAMTFGNKWSQHMSSISKEESFVLLDEWFFEMGGNFLDTACNYQDQESEKIIGEWMEERGVRDQIVLATKYTAFYKPSDPNIHQRINFVGNNIKNMYLCVEDSLKKLRTEYIDVLYVHWWDWDTSIKEVMDGLHRLVLDGKVLYLGISDTPAWIVSQANQYAECQGKTPFSIYQGKWSVLDRSFERDIIPMARMNGMALAPWGVIGGGRLRTDEEERVREESGERGRTTYGVDWKRTEDEKRICQALEKVANEIGVESIRAVAIAYVMQKTPYVFPIIGSRSVESFKENLEALNISLTPEQVQSIENADTKFDLGFPHNMVGDGSTINFRIDLAGKTQRVPFQSALRPPQFQED</sequence>
<dbReference type="PANTHER" id="PTHR43364">
    <property type="entry name" value="NADH-SPECIFIC METHYLGLYOXAL REDUCTASE-RELATED"/>
    <property type="match status" value="1"/>
</dbReference>
<dbReference type="InterPro" id="IPR036812">
    <property type="entry name" value="NAD(P)_OxRdtase_dom_sf"/>
</dbReference>
<gene>
    <name evidence="4" type="ORF">K435DRAFT_965621</name>
</gene>
<dbReference type="PANTHER" id="PTHR43364:SF7">
    <property type="entry name" value="NADP-DEPENDENT OXIDOREDUCTASE DOMAIN-CONTAINING PROTEIN-RELATED"/>
    <property type="match status" value="1"/>
</dbReference>
<evidence type="ECO:0000259" key="3">
    <source>
        <dbReference type="Pfam" id="PF00248"/>
    </source>
</evidence>
<evidence type="ECO:0000256" key="1">
    <source>
        <dbReference type="ARBA" id="ARBA00022857"/>
    </source>
</evidence>
<dbReference type="InterPro" id="IPR050523">
    <property type="entry name" value="AKR_Detox_Biosynth"/>
</dbReference>
<dbReference type="Pfam" id="PF00248">
    <property type="entry name" value="Aldo_ket_red"/>
    <property type="match status" value="1"/>
</dbReference>
<evidence type="ECO:0000313" key="5">
    <source>
        <dbReference type="Proteomes" id="UP000297245"/>
    </source>
</evidence>
<proteinExistence type="inferred from homology"/>
<evidence type="ECO:0000256" key="2">
    <source>
        <dbReference type="ARBA" id="ARBA00038157"/>
    </source>
</evidence>
<reference evidence="4 5" key="1">
    <citation type="journal article" date="2019" name="Nat. Ecol. Evol.">
        <title>Megaphylogeny resolves global patterns of mushroom evolution.</title>
        <authorList>
            <person name="Varga T."/>
            <person name="Krizsan K."/>
            <person name="Foldi C."/>
            <person name="Dima B."/>
            <person name="Sanchez-Garcia M."/>
            <person name="Sanchez-Ramirez S."/>
            <person name="Szollosi G.J."/>
            <person name="Szarkandi J.G."/>
            <person name="Papp V."/>
            <person name="Albert L."/>
            <person name="Andreopoulos W."/>
            <person name="Angelini C."/>
            <person name="Antonin V."/>
            <person name="Barry K.W."/>
            <person name="Bougher N.L."/>
            <person name="Buchanan P."/>
            <person name="Buyck B."/>
            <person name="Bense V."/>
            <person name="Catcheside P."/>
            <person name="Chovatia M."/>
            <person name="Cooper J."/>
            <person name="Damon W."/>
            <person name="Desjardin D."/>
            <person name="Finy P."/>
            <person name="Geml J."/>
            <person name="Haridas S."/>
            <person name="Hughes K."/>
            <person name="Justo A."/>
            <person name="Karasinski D."/>
            <person name="Kautmanova I."/>
            <person name="Kiss B."/>
            <person name="Kocsube S."/>
            <person name="Kotiranta H."/>
            <person name="LaButti K.M."/>
            <person name="Lechner B.E."/>
            <person name="Liimatainen K."/>
            <person name="Lipzen A."/>
            <person name="Lukacs Z."/>
            <person name="Mihaltcheva S."/>
            <person name="Morgado L.N."/>
            <person name="Niskanen T."/>
            <person name="Noordeloos M.E."/>
            <person name="Ohm R.A."/>
            <person name="Ortiz-Santana B."/>
            <person name="Ovrebo C."/>
            <person name="Racz N."/>
            <person name="Riley R."/>
            <person name="Savchenko A."/>
            <person name="Shiryaev A."/>
            <person name="Soop K."/>
            <person name="Spirin V."/>
            <person name="Szebenyi C."/>
            <person name="Tomsovsky M."/>
            <person name="Tulloss R.E."/>
            <person name="Uehling J."/>
            <person name="Grigoriev I.V."/>
            <person name="Vagvolgyi C."/>
            <person name="Papp T."/>
            <person name="Martin F.M."/>
            <person name="Miettinen O."/>
            <person name="Hibbett D.S."/>
            <person name="Nagy L.G."/>
        </authorList>
    </citation>
    <scope>NUCLEOTIDE SEQUENCE [LARGE SCALE GENOMIC DNA]</scope>
    <source>
        <strain evidence="4 5">CBS 962.96</strain>
    </source>
</reference>
<dbReference type="Gene3D" id="3.20.20.100">
    <property type="entry name" value="NADP-dependent oxidoreductase domain"/>
    <property type="match status" value="1"/>
</dbReference>
<protein>
    <submittedName>
        <fullName evidence="4">Aldo/keto reductase</fullName>
    </submittedName>
</protein>
<dbReference type="AlphaFoldDB" id="A0A4S8M4N6"/>
<accession>A0A4S8M4N6</accession>
<dbReference type="Proteomes" id="UP000297245">
    <property type="component" value="Unassembled WGS sequence"/>
</dbReference>
<evidence type="ECO:0000313" key="4">
    <source>
        <dbReference type="EMBL" id="THU97164.1"/>
    </source>
</evidence>
<name>A0A4S8M4N6_DENBC</name>
<dbReference type="OrthoDB" id="48988at2759"/>
<dbReference type="InterPro" id="IPR023210">
    <property type="entry name" value="NADP_OxRdtase_dom"/>
</dbReference>
<dbReference type="EMBL" id="ML179161">
    <property type="protein sequence ID" value="THU97164.1"/>
    <property type="molecule type" value="Genomic_DNA"/>
</dbReference>
<feature type="domain" description="NADP-dependent oxidoreductase" evidence="3">
    <location>
        <begin position="35"/>
        <end position="346"/>
    </location>
</feature>
<dbReference type="SUPFAM" id="SSF51430">
    <property type="entry name" value="NAD(P)-linked oxidoreductase"/>
    <property type="match status" value="1"/>
</dbReference>
<keyword evidence="5" id="KW-1185">Reference proteome</keyword>
<organism evidence="4 5">
    <name type="scientific">Dendrothele bispora (strain CBS 962.96)</name>
    <dbReference type="NCBI Taxonomy" id="1314807"/>
    <lineage>
        <taxon>Eukaryota</taxon>
        <taxon>Fungi</taxon>
        <taxon>Dikarya</taxon>
        <taxon>Basidiomycota</taxon>
        <taxon>Agaricomycotina</taxon>
        <taxon>Agaricomycetes</taxon>
        <taxon>Agaricomycetidae</taxon>
        <taxon>Agaricales</taxon>
        <taxon>Agaricales incertae sedis</taxon>
        <taxon>Dendrothele</taxon>
    </lineage>
</organism>
<keyword evidence="1" id="KW-0521">NADP</keyword>